<accession>A0A8C0ZT15</accession>
<dbReference type="PANTHER" id="PTHR36879:SF1">
    <property type="entry name" value="GLUTAMATE-RICH PROTEIN 4"/>
    <property type="match status" value="1"/>
</dbReference>
<reference evidence="2" key="1">
    <citation type="submission" date="2023-09" db="UniProtKB">
        <authorList>
            <consortium name="Ensembl"/>
        </authorList>
    </citation>
    <scope>IDENTIFICATION</scope>
</reference>
<organism evidence="2">
    <name type="scientific">Castor canadensis</name>
    <name type="common">American beaver</name>
    <dbReference type="NCBI Taxonomy" id="51338"/>
    <lineage>
        <taxon>Eukaryota</taxon>
        <taxon>Metazoa</taxon>
        <taxon>Chordata</taxon>
        <taxon>Craniata</taxon>
        <taxon>Vertebrata</taxon>
        <taxon>Euteleostomi</taxon>
        <taxon>Mammalia</taxon>
        <taxon>Eutheria</taxon>
        <taxon>Euarchontoglires</taxon>
        <taxon>Glires</taxon>
        <taxon>Rodentia</taxon>
        <taxon>Castorimorpha</taxon>
        <taxon>Castoridae</taxon>
        <taxon>Castor</taxon>
    </lineage>
</organism>
<dbReference type="Pfam" id="PF15039">
    <property type="entry name" value="DUF4530"/>
    <property type="match status" value="1"/>
</dbReference>
<dbReference type="InterPro" id="IPR029202">
    <property type="entry name" value="DUF4530"/>
</dbReference>
<sequence>NNQSTTQTMELWMQLKQAGLEPPGLGPPPKALWVSPLEESPSQTLMSPGVDPEGARESLLWIWEELRNLRRMDVQLLGQLCSLGLEMGALREELTTVLEEEEEEEESCPEEEDEEPQAKQEEGPLGSFSLGRPPDFEMTI</sequence>
<evidence type="ECO:0008006" key="3">
    <source>
        <dbReference type="Google" id="ProtNLM"/>
    </source>
</evidence>
<proteinExistence type="predicted"/>
<feature type="region of interest" description="Disordered" evidence="1">
    <location>
        <begin position="97"/>
        <end position="140"/>
    </location>
</feature>
<evidence type="ECO:0000313" key="2">
    <source>
        <dbReference type="Ensembl" id="ENSCCNP00000016169.1"/>
    </source>
</evidence>
<feature type="region of interest" description="Disordered" evidence="1">
    <location>
        <begin position="29"/>
        <end position="53"/>
    </location>
</feature>
<gene>
    <name evidence="2" type="primary">Erich4</name>
</gene>
<feature type="compositionally biased region" description="Acidic residues" evidence="1">
    <location>
        <begin position="98"/>
        <end position="115"/>
    </location>
</feature>
<dbReference type="Ensembl" id="ENSCCNT00000021088.1">
    <property type="protein sequence ID" value="ENSCCNP00000016169.1"/>
    <property type="gene ID" value="ENSCCNG00000016485.1"/>
</dbReference>
<dbReference type="AlphaFoldDB" id="A0A8C0ZT15"/>
<protein>
    <recommendedName>
        <fullName evidence="3">Glutamate-rich protein 4</fullName>
    </recommendedName>
</protein>
<dbReference type="PANTHER" id="PTHR36879">
    <property type="entry name" value="GLUTAMATE-RICH PROTEIN 4"/>
    <property type="match status" value="1"/>
</dbReference>
<name>A0A8C0ZT15_CASCN</name>
<evidence type="ECO:0000256" key="1">
    <source>
        <dbReference type="SAM" id="MobiDB-lite"/>
    </source>
</evidence>